<keyword evidence="1" id="KW-0812">Transmembrane</keyword>
<dbReference type="RefSeq" id="WP_068131225.1">
    <property type="nucleotide sequence ID" value="NZ_CP042914.1"/>
</dbReference>
<accession>A0A5B9QYV7</accession>
<evidence type="ECO:0008006" key="4">
    <source>
        <dbReference type="Google" id="ProtNLM"/>
    </source>
</evidence>
<dbReference type="Proteomes" id="UP000325286">
    <property type="component" value="Chromosome"/>
</dbReference>
<gene>
    <name evidence="2" type="ORF">UC8_52880</name>
</gene>
<evidence type="ECO:0000313" key="3">
    <source>
        <dbReference type="Proteomes" id="UP000325286"/>
    </source>
</evidence>
<keyword evidence="1" id="KW-0472">Membrane</keyword>
<feature type="transmembrane region" description="Helical" evidence="1">
    <location>
        <begin position="12"/>
        <end position="36"/>
    </location>
</feature>
<keyword evidence="3" id="KW-1185">Reference proteome</keyword>
<proteinExistence type="predicted"/>
<dbReference type="AlphaFoldDB" id="A0A5B9QYV7"/>
<organism evidence="2 3">
    <name type="scientific">Roseimaritima ulvae</name>
    <dbReference type="NCBI Taxonomy" id="980254"/>
    <lineage>
        <taxon>Bacteria</taxon>
        <taxon>Pseudomonadati</taxon>
        <taxon>Planctomycetota</taxon>
        <taxon>Planctomycetia</taxon>
        <taxon>Pirellulales</taxon>
        <taxon>Pirellulaceae</taxon>
        <taxon>Roseimaritima</taxon>
    </lineage>
</organism>
<name>A0A5B9QYV7_9BACT</name>
<dbReference type="OrthoDB" id="247707at2"/>
<dbReference type="EMBL" id="CP042914">
    <property type="protein sequence ID" value="QEG43242.1"/>
    <property type="molecule type" value="Genomic_DNA"/>
</dbReference>
<evidence type="ECO:0000313" key="2">
    <source>
        <dbReference type="EMBL" id="QEG43242.1"/>
    </source>
</evidence>
<sequence>MHERTQKAICRLAFVCLCAVPTACVLLAIVVSWTPWFHSYQLGKIETQLTAELGLRVEIQDFERPSPSVIRLHGIVILENETGAEVGRARLATFATLDDKRILRVHQPELQSAQLQHAWQIVHDRFLCQPELTRQPLLLAADDLTLHSKSGGVTLRDTVARVNPRGKSIEAQLEFVPAGRETSAKATVEVVRDRSGPLPETRWQLYTGGTPLPCSALADYLPTLRTLGAEAEFNGSLNWKMDSQGWSVDLAGARFTEVDLSEVFDGLPHKLSGRATIQLVTCKIRPGQAVDVSGSLVATGGYAGTSLLDAAQTHLGITSTAQPTAQGSLWYDLMALRFEVYGSKLTLSGDCRNHRGFESLPAGVVLASDTQPLATRSDDEVMWATNLVAALAPQHAAMVPYSQQTAGLRHLLVPPERRLPEGSLPAVPRITLRDN</sequence>
<keyword evidence="1" id="KW-1133">Transmembrane helix</keyword>
<evidence type="ECO:0000256" key="1">
    <source>
        <dbReference type="SAM" id="Phobius"/>
    </source>
</evidence>
<reference evidence="2 3" key="1">
    <citation type="submission" date="2019-08" db="EMBL/GenBank/DDBJ databases">
        <title>Deep-cultivation of Planctomycetes and their phenomic and genomic characterization uncovers novel biology.</title>
        <authorList>
            <person name="Wiegand S."/>
            <person name="Jogler M."/>
            <person name="Boedeker C."/>
            <person name="Pinto D."/>
            <person name="Vollmers J."/>
            <person name="Rivas-Marin E."/>
            <person name="Kohn T."/>
            <person name="Peeters S.H."/>
            <person name="Heuer A."/>
            <person name="Rast P."/>
            <person name="Oberbeckmann S."/>
            <person name="Bunk B."/>
            <person name="Jeske O."/>
            <person name="Meyerdierks A."/>
            <person name="Storesund J.E."/>
            <person name="Kallscheuer N."/>
            <person name="Luecker S."/>
            <person name="Lage O.M."/>
            <person name="Pohl T."/>
            <person name="Merkel B.J."/>
            <person name="Hornburger P."/>
            <person name="Mueller R.-W."/>
            <person name="Bruemmer F."/>
            <person name="Labrenz M."/>
            <person name="Spormann A.M."/>
            <person name="Op den Camp H."/>
            <person name="Overmann J."/>
            <person name="Amann R."/>
            <person name="Jetten M.S.M."/>
            <person name="Mascher T."/>
            <person name="Medema M.H."/>
            <person name="Devos D.P."/>
            <person name="Kaster A.-K."/>
            <person name="Ovreas L."/>
            <person name="Rohde M."/>
            <person name="Galperin M.Y."/>
            <person name="Jogler C."/>
        </authorList>
    </citation>
    <scope>NUCLEOTIDE SEQUENCE [LARGE SCALE GENOMIC DNA]</scope>
    <source>
        <strain evidence="2 3">UC8</strain>
    </source>
</reference>
<dbReference type="KEGG" id="rul:UC8_52880"/>
<protein>
    <recommendedName>
        <fullName evidence="4">AsmA-like C-terminal domain-containing protein</fullName>
    </recommendedName>
</protein>